<gene>
    <name evidence="9" type="ORF">SAMN04488027_10664</name>
</gene>
<dbReference type="Proteomes" id="UP000199296">
    <property type="component" value="Unassembled WGS sequence"/>
</dbReference>
<dbReference type="GO" id="GO:0047617">
    <property type="term" value="F:fatty acyl-CoA hydrolase activity"/>
    <property type="evidence" value="ECO:0007669"/>
    <property type="project" value="UniProtKB-EC"/>
</dbReference>
<dbReference type="STRING" id="470826.SAMN04488027_10664"/>
<evidence type="ECO:0000313" key="9">
    <source>
        <dbReference type="EMBL" id="SDG74213.1"/>
    </source>
</evidence>
<dbReference type="CDD" id="cd03443">
    <property type="entry name" value="PaaI_thioesterase"/>
    <property type="match status" value="1"/>
</dbReference>
<dbReference type="InterPro" id="IPR006683">
    <property type="entry name" value="Thioestr_dom"/>
</dbReference>
<dbReference type="RefSeq" id="WP_093367802.1">
    <property type="nucleotide sequence ID" value="NZ_FNCW01000006.1"/>
</dbReference>
<dbReference type="InterPro" id="IPR029069">
    <property type="entry name" value="HotDog_dom_sf"/>
</dbReference>
<protein>
    <recommendedName>
        <fullName evidence="6">Medium/long-chain acyl-CoA thioesterase YigI</fullName>
        <ecNumber evidence="5">3.1.2.20</ecNumber>
    </recommendedName>
</protein>
<evidence type="ECO:0000313" key="10">
    <source>
        <dbReference type="Proteomes" id="UP000199296"/>
    </source>
</evidence>
<keyword evidence="10" id="KW-1185">Reference proteome</keyword>
<dbReference type="OrthoDB" id="9813158at2"/>
<dbReference type="NCBIfam" id="TIGR00369">
    <property type="entry name" value="unchar_dom_1"/>
    <property type="match status" value="1"/>
</dbReference>
<dbReference type="AlphaFoldDB" id="A0A1G7WQL5"/>
<dbReference type="InterPro" id="IPR003736">
    <property type="entry name" value="PAAI_dom"/>
</dbReference>
<dbReference type="EC" id="3.1.2.20" evidence="5"/>
<comment type="catalytic activity">
    <reaction evidence="2">
        <text>a fatty acyl-CoA + H2O = a fatty acid + CoA + H(+)</text>
        <dbReference type="Rhea" id="RHEA:16781"/>
        <dbReference type="ChEBI" id="CHEBI:15377"/>
        <dbReference type="ChEBI" id="CHEBI:15378"/>
        <dbReference type="ChEBI" id="CHEBI:28868"/>
        <dbReference type="ChEBI" id="CHEBI:57287"/>
        <dbReference type="ChEBI" id="CHEBI:77636"/>
        <dbReference type="EC" id="3.1.2.20"/>
    </reaction>
</comment>
<dbReference type="Pfam" id="PF03061">
    <property type="entry name" value="4HBT"/>
    <property type="match status" value="1"/>
</dbReference>
<evidence type="ECO:0000256" key="4">
    <source>
        <dbReference type="ARBA" id="ARBA00038381"/>
    </source>
</evidence>
<evidence type="ECO:0000256" key="2">
    <source>
        <dbReference type="ARBA" id="ARBA00035880"/>
    </source>
</evidence>
<name>A0A1G7WQL5_9FLAO</name>
<evidence type="ECO:0000256" key="7">
    <source>
        <dbReference type="ARBA" id="ARBA00048062"/>
    </source>
</evidence>
<dbReference type="SUPFAM" id="SSF54637">
    <property type="entry name" value="Thioesterase/thiol ester dehydrase-isomerase"/>
    <property type="match status" value="1"/>
</dbReference>
<dbReference type="PANTHER" id="PTHR43240">
    <property type="entry name" value="1,4-DIHYDROXY-2-NAPHTHOYL-COA THIOESTERASE 1"/>
    <property type="match status" value="1"/>
</dbReference>
<comment type="catalytic activity">
    <reaction evidence="7">
        <text>a medium-chain fatty acyl-CoA + H2O = a medium-chain fatty acid + CoA + H(+)</text>
        <dbReference type="Rhea" id="RHEA:68184"/>
        <dbReference type="ChEBI" id="CHEBI:15377"/>
        <dbReference type="ChEBI" id="CHEBI:15378"/>
        <dbReference type="ChEBI" id="CHEBI:57287"/>
        <dbReference type="ChEBI" id="CHEBI:59558"/>
        <dbReference type="ChEBI" id="CHEBI:90546"/>
    </reaction>
</comment>
<keyword evidence="1" id="KW-0378">Hydrolase</keyword>
<dbReference type="EMBL" id="FNCW01000006">
    <property type="protein sequence ID" value="SDG74213.1"/>
    <property type="molecule type" value="Genomic_DNA"/>
</dbReference>
<proteinExistence type="inferred from homology"/>
<organism evidence="9 10">
    <name type="scientific">Psychroflexus sediminis</name>
    <dbReference type="NCBI Taxonomy" id="470826"/>
    <lineage>
        <taxon>Bacteria</taxon>
        <taxon>Pseudomonadati</taxon>
        <taxon>Bacteroidota</taxon>
        <taxon>Flavobacteriia</taxon>
        <taxon>Flavobacteriales</taxon>
        <taxon>Flavobacteriaceae</taxon>
        <taxon>Psychroflexus</taxon>
    </lineage>
</organism>
<accession>A0A1G7WQL5</accession>
<comment type="catalytic activity">
    <reaction evidence="3">
        <text>a long-chain fatty acyl-CoA + H2O = a long-chain fatty acid + CoA + H(+)</text>
        <dbReference type="Rhea" id="RHEA:67680"/>
        <dbReference type="ChEBI" id="CHEBI:15377"/>
        <dbReference type="ChEBI" id="CHEBI:15378"/>
        <dbReference type="ChEBI" id="CHEBI:57287"/>
        <dbReference type="ChEBI" id="CHEBI:57560"/>
        <dbReference type="ChEBI" id="CHEBI:83139"/>
    </reaction>
</comment>
<comment type="similarity">
    <text evidence="4">Belongs to the YigI thioesterase family.</text>
</comment>
<dbReference type="PANTHER" id="PTHR43240:SF20">
    <property type="entry name" value="MEDIUM_LONG-CHAIN ACYL-COA THIOESTERASE YIGI"/>
    <property type="match status" value="1"/>
</dbReference>
<evidence type="ECO:0000259" key="8">
    <source>
        <dbReference type="Pfam" id="PF03061"/>
    </source>
</evidence>
<feature type="domain" description="Thioesterase" evidence="8">
    <location>
        <begin position="53"/>
        <end position="124"/>
    </location>
</feature>
<evidence type="ECO:0000256" key="6">
    <source>
        <dbReference type="ARBA" id="ARBA00040062"/>
    </source>
</evidence>
<evidence type="ECO:0000256" key="5">
    <source>
        <dbReference type="ARBA" id="ARBA00038894"/>
    </source>
</evidence>
<evidence type="ECO:0000256" key="3">
    <source>
        <dbReference type="ARBA" id="ARBA00036002"/>
    </source>
</evidence>
<sequence>MDLQDEFVKKMIEEIIPIHKFLGLELLHIEKDYVKVRVPFRPEVVGDIRSNRWHGGIITTVMDSVGGIVGGTHLSSIKDKMATIDIRVDFLSPAFGKAIIVEGRTLRLGSRIFVADMKCYLEEDSSQVSVAEGRGVYNFIRLNQKE</sequence>
<reference evidence="9 10" key="1">
    <citation type="submission" date="2016-10" db="EMBL/GenBank/DDBJ databases">
        <authorList>
            <person name="de Groot N.N."/>
        </authorList>
    </citation>
    <scope>NUCLEOTIDE SEQUENCE [LARGE SCALE GENOMIC DNA]</scope>
    <source>
        <strain evidence="9 10">DSM 19803</strain>
    </source>
</reference>
<dbReference type="Gene3D" id="3.10.129.10">
    <property type="entry name" value="Hotdog Thioesterase"/>
    <property type="match status" value="1"/>
</dbReference>
<evidence type="ECO:0000256" key="1">
    <source>
        <dbReference type="ARBA" id="ARBA00022801"/>
    </source>
</evidence>